<reference evidence="2" key="2">
    <citation type="submission" date="2023-06" db="EMBL/GenBank/DDBJ databases">
        <authorList>
            <consortium name="Lawrence Berkeley National Laboratory"/>
            <person name="Mondo S.J."/>
            <person name="Hensen N."/>
            <person name="Bonometti L."/>
            <person name="Westerberg I."/>
            <person name="Brannstrom I.O."/>
            <person name="Guillou S."/>
            <person name="Cros-Aarteil S."/>
            <person name="Calhoun S."/>
            <person name="Haridas S."/>
            <person name="Kuo A."/>
            <person name="Pangilinan J."/>
            <person name="Riley R."/>
            <person name="Labutti K."/>
            <person name="Andreopoulos B."/>
            <person name="Lipzen A."/>
            <person name="Chen C."/>
            <person name="Yanf M."/>
            <person name="Daum C."/>
            <person name="Ng V."/>
            <person name="Clum A."/>
            <person name="Steindorff A."/>
            <person name="Ohm R."/>
            <person name="Martin F."/>
            <person name="Silar P."/>
            <person name="Natvig D."/>
            <person name="Lalanne C."/>
            <person name="Gautier V."/>
            <person name="Ament-Velasquez S.L."/>
            <person name="Kruys A."/>
            <person name="Hutchinson M.I."/>
            <person name="Powell A.J."/>
            <person name="Barry K."/>
            <person name="Miller A.N."/>
            <person name="Grigoriev I.V."/>
            <person name="Debuchy R."/>
            <person name="Gladieux P."/>
            <person name="Thoren M.H."/>
            <person name="Johannesson H."/>
        </authorList>
    </citation>
    <scope>NUCLEOTIDE SEQUENCE</scope>
    <source>
        <strain evidence="2">PSN324</strain>
    </source>
</reference>
<organism evidence="2 3">
    <name type="scientific">Cladorrhinum samala</name>
    <dbReference type="NCBI Taxonomy" id="585594"/>
    <lineage>
        <taxon>Eukaryota</taxon>
        <taxon>Fungi</taxon>
        <taxon>Dikarya</taxon>
        <taxon>Ascomycota</taxon>
        <taxon>Pezizomycotina</taxon>
        <taxon>Sordariomycetes</taxon>
        <taxon>Sordariomycetidae</taxon>
        <taxon>Sordariales</taxon>
        <taxon>Podosporaceae</taxon>
        <taxon>Cladorrhinum</taxon>
    </lineage>
</organism>
<feature type="chain" id="PRO_5043855140" description="AA1-like domain-containing protein" evidence="1">
    <location>
        <begin position="21"/>
        <end position="178"/>
    </location>
</feature>
<reference evidence="2" key="1">
    <citation type="journal article" date="2023" name="Mol. Phylogenet. Evol.">
        <title>Genome-scale phylogeny and comparative genomics of the fungal order Sordariales.</title>
        <authorList>
            <person name="Hensen N."/>
            <person name="Bonometti L."/>
            <person name="Westerberg I."/>
            <person name="Brannstrom I.O."/>
            <person name="Guillou S."/>
            <person name="Cros-Aarteil S."/>
            <person name="Calhoun S."/>
            <person name="Haridas S."/>
            <person name="Kuo A."/>
            <person name="Mondo S."/>
            <person name="Pangilinan J."/>
            <person name="Riley R."/>
            <person name="LaButti K."/>
            <person name="Andreopoulos B."/>
            <person name="Lipzen A."/>
            <person name="Chen C."/>
            <person name="Yan M."/>
            <person name="Daum C."/>
            <person name="Ng V."/>
            <person name="Clum A."/>
            <person name="Steindorff A."/>
            <person name="Ohm R.A."/>
            <person name="Martin F."/>
            <person name="Silar P."/>
            <person name="Natvig D.O."/>
            <person name="Lalanne C."/>
            <person name="Gautier V."/>
            <person name="Ament-Velasquez S.L."/>
            <person name="Kruys A."/>
            <person name="Hutchinson M.I."/>
            <person name="Powell A.J."/>
            <person name="Barry K."/>
            <person name="Miller A.N."/>
            <person name="Grigoriev I.V."/>
            <person name="Debuchy R."/>
            <person name="Gladieux P."/>
            <person name="Hiltunen Thoren M."/>
            <person name="Johannesson H."/>
        </authorList>
    </citation>
    <scope>NUCLEOTIDE SEQUENCE</scope>
    <source>
        <strain evidence="2">PSN324</strain>
    </source>
</reference>
<evidence type="ECO:0000313" key="3">
    <source>
        <dbReference type="Proteomes" id="UP001321749"/>
    </source>
</evidence>
<evidence type="ECO:0000256" key="1">
    <source>
        <dbReference type="SAM" id="SignalP"/>
    </source>
</evidence>
<comment type="caution">
    <text evidence="2">The sequence shown here is derived from an EMBL/GenBank/DDBJ whole genome shotgun (WGS) entry which is preliminary data.</text>
</comment>
<protein>
    <recommendedName>
        <fullName evidence="4">AA1-like domain-containing protein</fullName>
    </recommendedName>
</protein>
<evidence type="ECO:0000313" key="2">
    <source>
        <dbReference type="EMBL" id="KAK4460391.1"/>
    </source>
</evidence>
<dbReference type="EMBL" id="MU865013">
    <property type="protein sequence ID" value="KAK4460391.1"/>
    <property type="molecule type" value="Genomic_DNA"/>
</dbReference>
<dbReference type="AlphaFoldDB" id="A0AAV9HHN9"/>
<evidence type="ECO:0008006" key="4">
    <source>
        <dbReference type="Google" id="ProtNLM"/>
    </source>
</evidence>
<keyword evidence="1" id="KW-0732">Signal</keyword>
<feature type="signal peptide" evidence="1">
    <location>
        <begin position="1"/>
        <end position="20"/>
    </location>
</feature>
<keyword evidence="3" id="KW-1185">Reference proteome</keyword>
<accession>A0AAV9HHN9</accession>
<sequence length="178" mass="19156">MKSAVVYLFTLSSLLTPILSSPVSNLRHPDGIPKRQAAPLCSAREKIPSLWAVDHLEINYTDDETVRPGNASFRLTDNLTGGGAKEELSCALRSNYVCEFKGTGLDKELGIWVQLNLGVASFTLTKGLEGCEGGRNAYVVGQTEVYLKCDDEHIKEGEGLHCVDDGVDGVADGSVVLE</sequence>
<dbReference type="Proteomes" id="UP001321749">
    <property type="component" value="Unassembled WGS sequence"/>
</dbReference>
<name>A0AAV9HHN9_9PEZI</name>
<gene>
    <name evidence="2" type="ORF">QBC42DRAFT_272481</name>
</gene>
<proteinExistence type="predicted"/>